<dbReference type="SUPFAM" id="SSF50044">
    <property type="entry name" value="SH3-domain"/>
    <property type="match status" value="3"/>
</dbReference>
<feature type="domain" description="SH3" evidence="4">
    <location>
        <begin position="358"/>
        <end position="421"/>
    </location>
</feature>
<evidence type="ECO:0000256" key="1">
    <source>
        <dbReference type="ARBA" id="ARBA00022443"/>
    </source>
</evidence>
<feature type="region of interest" description="Disordered" evidence="3">
    <location>
        <begin position="301"/>
        <end position="347"/>
    </location>
</feature>
<dbReference type="FunFam" id="2.30.30.40:FF:000222">
    <property type="entry name" value="SH3 domain-containing protein Dlish"/>
    <property type="match status" value="1"/>
</dbReference>
<dbReference type="CDD" id="cd00174">
    <property type="entry name" value="SH3"/>
    <property type="match status" value="3"/>
</dbReference>
<dbReference type="PANTHER" id="PTHR14167">
    <property type="entry name" value="SH3 DOMAIN-CONTAINING"/>
    <property type="match status" value="1"/>
</dbReference>
<reference evidence="5" key="1">
    <citation type="journal article" date="2015" name="Insect Biochem. Mol. Biol.">
        <title>An insight into the sialome of the horse fly, Tabanus bromius.</title>
        <authorList>
            <person name="Ribeiro J.M."/>
            <person name="Kazimirova M."/>
            <person name="Takac P."/>
            <person name="Andersen J.F."/>
            <person name="Francischetti I.M."/>
        </authorList>
    </citation>
    <scope>NUCLEOTIDE SEQUENCE</scope>
</reference>
<dbReference type="Pfam" id="PF00018">
    <property type="entry name" value="SH3_1"/>
    <property type="match status" value="2"/>
</dbReference>
<evidence type="ECO:0000256" key="3">
    <source>
        <dbReference type="SAM" id="MobiDB-lite"/>
    </source>
</evidence>
<evidence type="ECO:0000313" key="5">
    <source>
        <dbReference type="EMBL" id="JAI16980.1"/>
    </source>
</evidence>
<accession>A0A0K8TSR1</accession>
<dbReference type="InterPro" id="IPR036028">
    <property type="entry name" value="SH3-like_dom_sf"/>
</dbReference>
<keyword evidence="5" id="KW-0808">Transferase</keyword>
<dbReference type="SMART" id="SM00326">
    <property type="entry name" value="SH3"/>
    <property type="match status" value="3"/>
</dbReference>
<feature type="region of interest" description="Disordered" evidence="3">
    <location>
        <begin position="10"/>
        <end position="37"/>
    </location>
</feature>
<evidence type="ECO:0000259" key="4">
    <source>
        <dbReference type="PROSITE" id="PS50002"/>
    </source>
</evidence>
<dbReference type="PANTHER" id="PTHR14167:SF116">
    <property type="entry name" value="CAP, ISOFORM AC"/>
    <property type="match status" value="1"/>
</dbReference>
<dbReference type="PROSITE" id="PS50002">
    <property type="entry name" value="SH3"/>
    <property type="match status" value="3"/>
</dbReference>
<dbReference type="FunFam" id="2.30.30.40:FF:000270">
    <property type="entry name" value="Blast:Tyrosine-protein kinase Src-1"/>
    <property type="match status" value="1"/>
</dbReference>
<feature type="domain" description="SH3" evidence="4">
    <location>
        <begin position="196"/>
        <end position="256"/>
    </location>
</feature>
<dbReference type="EMBL" id="GDAI01000623">
    <property type="protein sequence ID" value="JAI16980.1"/>
    <property type="molecule type" value="mRNA"/>
</dbReference>
<keyword evidence="5" id="KW-0418">Kinase</keyword>
<proteinExistence type="evidence at transcript level"/>
<dbReference type="Pfam" id="PF07653">
    <property type="entry name" value="SH3_2"/>
    <property type="match status" value="1"/>
</dbReference>
<protein>
    <submittedName>
        <fullName evidence="5">Putative dual specificity protein kinase spla</fullName>
    </submittedName>
</protein>
<dbReference type="InterPro" id="IPR050384">
    <property type="entry name" value="Endophilin_SH3RF"/>
</dbReference>
<evidence type="ECO:0000256" key="2">
    <source>
        <dbReference type="PROSITE-ProRule" id="PRU00192"/>
    </source>
</evidence>
<organism evidence="5">
    <name type="scientific">Tabanus bromius</name>
    <name type="common">Band-eyed brown horse fly</name>
    <dbReference type="NCBI Taxonomy" id="304241"/>
    <lineage>
        <taxon>Eukaryota</taxon>
        <taxon>Metazoa</taxon>
        <taxon>Ecdysozoa</taxon>
        <taxon>Arthropoda</taxon>
        <taxon>Hexapoda</taxon>
        <taxon>Insecta</taxon>
        <taxon>Pterygota</taxon>
        <taxon>Neoptera</taxon>
        <taxon>Endopterygota</taxon>
        <taxon>Diptera</taxon>
        <taxon>Brachycera</taxon>
        <taxon>Tabanomorpha</taxon>
        <taxon>Tabanoidea</taxon>
        <taxon>Tabanidae</taxon>
        <taxon>Tabanus</taxon>
    </lineage>
</organism>
<dbReference type="GO" id="GO:0016301">
    <property type="term" value="F:kinase activity"/>
    <property type="evidence" value="ECO:0007669"/>
    <property type="project" value="UniProtKB-KW"/>
</dbReference>
<dbReference type="InterPro" id="IPR001452">
    <property type="entry name" value="SH3_domain"/>
</dbReference>
<dbReference type="AlphaFoldDB" id="A0A0K8TSR1"/>
<keyword evidence="1 2" id="KW-0728">SH3 domain</keyword>
<sequence>MAFLCPVRIRRGKKKKSSSGDIDKDLSRPNSGLGLNHGMGRITGSASIETLVRVGIEKEHGLSPDSKMVVLHDFTPCVDDELEVKRGQIVNILYRENDWVYVIGQDTRQEGFIPHSYCAPFNTQLADMAVKKKLPRDPNLNIDLADGVTDSVPELIDESGAAMLGSGSKGNGRHSPLKHSQSCLTPEPDFLPFAKDPSGRYIVLYTFIARDENDVSVERGEFVTVLNREDPDWFWIVRSDGQEGFIPSGFVYPADNVLQSKNTTNQTTVSSCPNSLGNNINNSANNVNGCNITSNNSNGNGNANSGNNNSFNTGNTGTTNNFLLNNNQNQSSVNNTNQSNNSGMPQSQQIVGADDLRYHGTELVMLYDYKAQAPDDLSVRRGDWIYADLNNQTVDGWLWAYAPKTRKYGFIPKAYARPPAMTSL</sequence>
<dbReference type="Gene3D" id="2.30.30.40">
    <property type="entry name" value="SH3 Domains"/>
    <property type="match status" value="3"/>
</dbReference>
<feature type="domain" description="SH3" evidence="4">
    <location>
        <begin position="63"/>
        <end position="123"/>
    </location>
</feature>
<name>A0A0K8TSR1_TABBR</name>
<feature type="compositionally biased region" description="Low complexity" evidence="3">
    <location>
        <begin position="301"/>
        <end position="343"/>
    </location>
</feature>